<evidence type="ECO:0000313" key="2">
    <source>
        <dbReference type="EMBL" id="TQD40402.1"/>
    </source>
</evidence>
<dbReference type="Proteomes" id="UP000317169">
    <property type="component" value="Unassembled WGS sequence"/>
</dbReference>
<dbReference type="Gene3D" id="3.40.30.10">
    <property type="entry name" value="Glutaredoxin"/>
    <property type="match status" value="1"/>
</dbReference>
<gene>
    <name evidence="2" type="ORF">FKR84_00030</name>
</gene>
<proteinExistence type="predicted"/>
<evidence type="ECO:0000259" key="1">
    <source>
        <dbReference type="Pfam" id="PF00085"/>
    </source>
</evidence>
<evidence type="ECO:0000313" key="3">
    <source>
        <dbReference type="Proteomes" id="UP000317169"/>
    </source>
</evidence>
<accession>A0A508A3H4</accession>
<dbReference type="EMBL" id="VIAR01000001">
    <property type="protein sequence ID" value="TQD40402.1"/>
    <property type="molecule type" value="Genomic_DNA"/>
</dbReference>
<feature type="domain" description="Thioredoxin" evidence="1">
    <location>
        <begin position="3"/>
        <end position="96"/>
    </location>
</feature>
<reference evidence="2 3" key="1">
    <citation type="submission" date="2019-06" db="EMBL/GenBank/DDBJ databases">
        <title>Flavibacter putida gen. nov., sp. nov., a novel marine bacterium of the family Flavobacteriaceae isolated from coastal seawater.</title>
        <authorList>
            <person name="Feng X."/>
        </authorList>
    </citation>
    <scope>NUCLEOTIDE SEQUENCE [LARGE SCALE GENOMIC DNA]</scope>
    <source>
        <strain evidence="2 3">PLHSN227</strain>
    </source>
</reference>
<keyword evidence="3" id="KW-1185">Reference proteome</keyword>
<dbReference type="InterPro" id="IPR036249">
    <property type="entry name" value="Thioredoxin-like_sf"/>
</dbReference>
<dbReference type="SUPFAM" id="SSF52833">
    <property type="entry name" value="Thioredoxin-like"/>
    <property type="match status" value="1"/>
</dbReference>
<dbReference type="CDD" id="cd02947">
    <property type="entry name" value="TRX_family"/>
    <property type="match status" value="1"/>
</dbReference>
<name>A0A508A3H4_9FLAO</name>
<dbReference type="Pfam" id="PF00085">
    <property type="entry name" value="Thioredoxin"/>
    <property type="match status" value="1"/>
</dbReference>
<dbReference type="AlphaFoldDB" id="A0A508A3H4"/>
<dbReference type="RefSeq" id="WP_141420133.1">
    <property type="nucleotide sequence ID" value="NZ_VIAR01000001.1"/>
</dbReference>
<dbReference type="InterPro" id="IPR013766">
    <property type="entry name" value="Thioredoxin_domain"/>
</dbReference>
<sequence length="99" mass="11096">MAKFGSLIQSEKPVLLCFYDSENPEQVEGLKDKLKKVAAAPNLDSRVIKIDAQSNEKLVQALKINHLPNFMIYKNEKLLWQEAGNLAVESLVEAVQKNA</sequence>
<protein>
    <submittedName>
        <fullName evidence="2">Thioredoxin family protein</fullName>
    </submittedName>
</protein>
<dbReference type="OrthoDB" id="9790390at2"/>
<comment type="caution">
    <text evidence="2">The sequence shown here is derived from an EMBL/GenBank/DDBJ whole genome shotgun (WGS) entry which is preliminary data.</text>
</comment>
<organism evidence="2 3">
    <name type="scientific">Haloflavibacter putidus</name>
    <dbReference type="NCBI Taxonomy" id="2576776"/>
    <lineage>
        <taxon>Bacteria</taxon>
        <taxon>Pseudomonadati</taxon>
        <taxon>Bacteroidota</taxon>
        <taxon>Flavobacteriia</taxon>
        <taxon>Flavobacteriales</taxon>
        <taxon>Flavobacteriaceae</taxon>
        <taxon>Haloflavibacter</taxon>
    </lineage>
</organism>